<dbReference type="Gene3D" id="3.30.530.20">
    <property type="match status" value="1"/>
</dbReference>
<organism evidence="1 2">
    <name type="scientific">Burkholderia lata (strain ATCC 17760 / DSM 23089 / LMG 22485 / NCIMB 9086 / R18194 / 383)</name>
    <dbReference type="NCBI Taxonomy" id="482957"/>
    <lineage>
        <taxon>Bacteria</taxon>
        <taxon>Pseudomonadati</taxon>
        <taxon>Pseudomonadota</taxon>
        <taxon>Betaproteobacteria</taxon>
        <taxon>Burkholderiales</taxon>
        <taxon>Burkholderiaceae</taxon>
        <taxon>Burkholderia</taxon>
        <taxon>Burkholderia cepacia complex</taxon>
    </lineage>
</organism>
<proteinExistence type="predicted"/>
<dbReference type="EMBL" id="CABVPY010000047">
    <property type="protein sequence ID" value="VWC16838.1"/>
    <property type="molecule type" value="Genomic_DNA"/>
</dbReference>
<reference evidence="1 2" key="1">
    <citation type="submission" date="2019-09" db="EMBL/GenBank/DDBJ databases">
        <authorList>
            <person name="Depoorter E."/>
        </authorList>
    </citation>
    <scope>NUCLEOTIDE SEQUENCE [LARGE SCALE GENOMIC DNA]</scope>
    <source>
        <strain evidence="1">LMG 6863</strain>
    </source>
</reference>
<evidence type="ECO:0000313" key="2">
    <source>
        <dbReference type="Proteomes" id="UP000494170"/>
    </source>
</evidence>
<accession>A0A6P2QAA1</accession>
<protein>
    <recommendedName>
        <fullName evidence="3">DUF1857 domain-containing protein</fullName>
    </recommendedName>
</protein>
<dbReference type="InterPro" id="IPR023393">
    <property type="entry name" value="START-like_dom_sf"/>
</dbReference>
<sequence length="151" mass="16956">MFSYAASVEVNPPGTEVILSHDQLWRALELKAENPVAFVPGMETCKVVERFDDGFLREAVLRGKPLIERITYTAPIMVHFERKNSVGWITNTISESSRGLVLTFCFSVTFPDVEPGSRDEQERGARMSKSYMQAVETTLAESRRRAVANAL</sequence>
<dbReference type="SUPFAM" id="SSF55961">
    <property type="entry name" value="Bet v1-like"/>
    <property type="match status" value="1"/>
</dbReference>
<dbReference type="Pfam" id="PF08982">
    <property type="entry name" value="AtaL"/>
    <property type="match status" value="1"/>
</dbReference>
<dbReference type="RefSeq" id="WP_174945160.1">
    <property type="nucleotide sequence ID" value="NZ_CABVPY010000047.1"/>
</dbReference>
<evidence type="ECO:0000313" key="1">
    <source>
        <dbReference type="EMBL" id="VWC16838.1"/>
    </source>
</evidence>
<name>A0A6P2QAA1_BURL3</name>
<dbReference type="AlphaFoldDB" id="A0A6P2QAA1"/>
<evidence type="ECO:0008006" key="3">
    <source>
        <dbReference type="Google" id="ProtNLM"/>
    </source>
</evidence>
<dbReference type="InterPro" id="IPR015075">
    <property type="entry name" value="AtaL"/>
</dbReference>
<dbReference type="Proteomes" id="UP000494170">
    <property type="component" value="Unassembled WGS sequence"/>
</dbReference>
<gene>
    <name evidence="1" type="ORF">BLA6863_05647</name>
</gene>